<dbReference type="Proteomes" id="UP001163328">
    <property type="component" value="Chromosome"/>
</dbReference>
<keyword evidence="3 6" id="KW-0812">Transmembrane</keyword>
<feature type="transmembrane region" description="Helical" evidence="6">
    <location>
        <begin position="72"/>
        <end position="93"/>
    </location>
</feature>
<keyword evidence="5 6" id="KW-0472">Membrane</keyword>
<evidence type="ECO:0000256" key="5">
    <source>
        <dbReference type="ARBA" id="ARBA00023136"/>
    </source>
</evidence>
<evidence type="ECO:0000313" key="8">
    <source>
        <dbReference type="Proteomes" id="UP001163328"/>
    </source>
</evidence>
<evidence type="ECO:0000256" key="4">
    <source>
        <dbReference type="ARBA" id="ARBA00022989"/>
    </source>
</evidence>
<feature type="transmembrane region" description="Helical" evidence="6">
    <location>
        <begin position="6"/>
        <end position="27"/>
    </location>
</feature>
<keyword evidence="2" id="KW-1003">Cell membrane</keyword>
<evidence type="ECO:0000256" key="3">
    <source>
        <dbReference type="ARBA" id="ARBA00022692"/>
    </source>
</evidence>
<proteinExistence type="predicted"/>
<organism evidence="7 8">
    <name type="scientific">Flavobacterium agricola</name>
    <dbReference type="NCBI Taxonomy" id="2870839"/>
    <lineage>
        <taxon>Bacteria</taxon>
        <taxon>Pseudomonadati</taxon>
        <taxon>Bacteroidota</taxon>
        <taxon>Flavobacteriia</taxon>
        <taxon>Flavobacteriales</taxon>
        <taxon>Flavobacteriaceae</taxon>
        <taxon>Flavobacterium</taxon>
    </lineage>
</organism>
<evidence type="ECO:0000256" key="2">
    <source>
        <dbReference type="ARBA" id="ARBA00022475"/>
    </source>
</evidence>
<keyword evidence="8" id="KW-1185">Reference proteome</keyword>
<feature type="transmembrane region" description="Helical" evidence="6">
    <location>
        <begin position="123"/>
        <end position="143"/>
    </location>
</feature>
<sequence>MFDDILTGIPLGFFLSFMIGPVFFVLLETSITRGVKAALIFDSGVIFADIVFILIAYFTSYKLLERIKDDPIIFIVGGLIMLVYGLISLYLNFRTKIIQEVNKEEIKIVLNTKNYVGYFFKGFALNFINIGVLGFWLGILLTFGPKFDMVSSRLLVFFIAVIVMYFITDLGKIFLAKQLQKKLTAQNILKVKKISSFILIIFGAFLMFQGFFPGKKEILKEKIHQIELIK</sequence>
<evidence type="ECO:0000256" key="6">
    <source>
        <dbReference type="SAM" id="Phobius"/>
    </source>
</evidence>
<dbReference type="InterPro" id="IPR001123">
    <property type="entry name" value="LeuE-type"/>
</dbReference>
<dbReference type="PANTHER" id="PTHR30086:SF20">
    <property type="entry name" value="ARGININE EXPORTER PROTEIN ARGO-RELATED"/>
    <property type="match status" value="1"/>
</dbReference>
<feature type="transmembrane region" description="Helical" evidence="6">
    <location>
        <begin position="155"/>
        <end position="175"/>
    </location>
</feature>
<dbReference type="PANTHER" id="PTHR30086">
    <property type="entry name" value="ARGININE EXPORTER PROTEIN ARGO"/>
    <property type="match status" value="1"/>
</dbReference>
<reference evidence="7" key="1">
    <citation type="submission" date="2021-08" db="EMBL/GenBank/DDBJ databases">
        <title>Flavobacterium sp. strain CC-SYL302.</title>
        <authorList>
            <person name="Lin S.-Y."/>
            <person name="Lee T.-H."/>
            <person name="Young C.-C."/>
        </authorList>
    </citation>
    <scope>NUCLEOTIDE SEQUENCE</scope>
    <source>
        <strain evidence="7">CC-SYL302</strain>
    </source>
</reference>
<protein>
    <submittedName>
        <fullName evidence="7">LysE family transporter</fullName>
    </submittedName>
</protein>
<feature type="transmembrane region" description="Helical" evidence="6">
    <location>
        <begin position="39"/>
        <end position="60"/>
    </location>
</feature>
<dbReference type="Pfam" id="PF01810">
    <property type="entry name" value="LysE"/>
    <property type="match status" value="1"/>
</dbReference>
<accession>A0ABY6LX62</accession>
<feature type="transmembrane region" description="Helical" evidence="6">
    <location>
        <begin position="196"/>
        <end position="212"/>
    </location>
</feature>
<dbReference type="RefSeq" id="WP_264433163.1">
    <property type="nucleotide sequence ID" value="NZ_CP081495.1"/>
</dbReference>
<evidence type="ECO:0000313" key="7">
    <source>
        <dbReference type="EMBL" id="UYW00920.1"/>
    </source>
</evidence>
<keyword evidence="4 6" id="KW-1133">Transmembrane helix</keyword>
<dbReference type="EMBL" id="CP081495">
    <property type="protein sequence ID" value="UYW00920.1"/>
    <property type="molecule type" value="Genomic_DNA"/>
</dbReference>
<gene>
    <name evidence="7" type="ORF">K5I29_10470</name>
</gene>
<comment type="subcellular location">
    <subcellularLocation>
        <location evidence="1">Cell membrane</location>
        <topology evidence="1">Multi-pass membrane protein</topology>
    </subcellularLocation>
</comment>
<name>A0ABY6LX62_9FLAO</name>
<evidence type="ECO:0000256" key="1">
    <source>
        <dbReference type="ARBA" id="ARBA00004651"/>
    </source>
</evidence>